<keyword evidence="2" id="KW-0479">Metal-binding</keyword>
<dbReference type="InterPro" id="IPR051013">
    <property type="entry name" value="MBL_superfamily_lactonases"/>
</dbReference>
<dbReference type="Gene3D" id="3.60.15.10">
    <property type="entry name" value="Ribonuclease Z/Hydroxyacylglutathione hydrolase-like"/>
    <property type="match status" value="1"/>
</dbReference>
<dbReference type="EMBL" id="BAABJO010000007">
    <property type="protein sequence ID" value="GAA5118620.1"/>
    <property type="molecule type" value="Genomic_DNA"/>
</dbReference>
<name>A0ABP9NG57_9PSEU</name>
<evidence type="ECO:0000259" key="5">
    <source>
        <dbReference type="Pfam" id="PF00753"/>
    </source>
</evidence>
<comment type="caution">
    <text evidence="6">The sequence shown here is derived from an EMBL/GenBank/DDBJ whole genome shotgun (WGS) entry which is preliminary data.</text>
</comment>
<evidence type="ECO:0000256" key="2">
    <source>
        <dbReference type="ARBA" id="ARBA00022723"/>
    </source>
</evidence>
<keyword evidence="4" id="KW-0862">Zinc</keyword>
<dbReference type="PANTHER" id="PTHR42978">
    <property type="entry name" value="QUORUM-QUENCHING LACTONASE YTNP-RELATED-RELATED"/>
    <property type="match status" value="1"/>
</dbReference>
<sequence length="132" mass="14486">MSCIPAAHVPIQPIEAHEGELWPASGSVPADVRLVPPAGHTVGHTGVAVRDGDGWLLHAGDAYFHHGEMHPDAPRCPPGLRYMQARMETARGLRLANQDRLRELVREHGDRITVFSAHDAAELRATQRQRVS</sequence>
<reference evidence="7" key="1">
    <citation type="journal article" date="2019" name="Int. J. Syst. Evol. Microbiol.">
        <title>The Global Catalogue of Microorganisms (GCM) 10K type strain sequencing project: providing services to taxonomists for standard genome sequencing and annotation.</title>
        <authorList>
            <consortium name="The Broad Institute Genomics Platform"/>
            <consortium name="The Broad Institute Genome Sequencing Center for Infectious Disease"/>
            <person name="Wu L."/>
            <person name="Ma J."/>
        </authorList>
    </citation>
    <scope>NUCLEOTIDE SEQUENCE [LARGE SCALE GENOMIC DNA]</scope>
    <source>
        <strain evidence="7">JCM 18302</strain>
    </source>
</reference>
<protein>
    <recommendedName>
        <fullName evidence="5">Metallo-beta-lactamase domain-containing protein</fullName>
    </recommendedName>
</protein>
<dbReference type="InterPro" id="IPR001279">
    <property type="entry name" value="Metallo-B-lactamas"/>
</dbReference>
<evidence type="ECO:0000256" key="4">
    <source>
        <dbReference type="ARBA" id="ARBA00022833"/>
    </source>
</evidence>
<evidence type="ECO:0000313" key="7">
    <source>
        <dbReference type="Proteomes" id="UP001500804"/>
    </source>
</evidence>
<evidence type="ECO:0000256" key="3">
    <source>
        <dbReference type="ARBA" id="ARBA00022801"/>
    </source>
</evidence>
<dbReference type="Proteomes" id="UP001500804">
    <property type="component" value="Unassembled WGS sequence"/>
</dbReference>
<dbReference type="PANTHER" id="PTHR42978:SF3">
    <property type="entry name" value="BLR3078 PROTEIN"/>
    <property type="match status" value="1"/>
</dbReference>
<dbReference type="InterPro" id="IPR036866">
    <property type="entry name" value="RibonucZ/Hydroxyglut_hydro"/>
</dbReference>
<evidence type="ECO:0000313" key="6">
    <source>
        <dbReference type="EMBL" id="GAA5118620.1"/>
    </source>
</evidence>
<accession>A0ABP9NG57</accession>
<comment type="similarity">
    <text evidence="1">Belongs to the metallo-beta-lactamase superfamily.</text>
</comment>
<organism evidence="6 7">
    <name type="scientific">Pseudonocardia adelaidensis</name>
    <dbReference type="NCBI Taxonomy" id="648754"/>
    <lineage>
        <taxon>Bacteria</taxon>
        <taxon>Bacillati</taxon>
        <taxon>Actinomycetota</taxon>
        <taxon>Actinomycetes</taxon>
        <taxon>Pseudonocardiales</taxon>
        <taxon>Pseudonocardiaceae</taxon>
        <taxon>Pseudonocardia</taxon>
    </lineage>
</organism>
<feature type="domain" description="Metallo-beta-lactamase" evidence="5">
    <location>
        <begin position="11"/>
        <end position="73"/>
    </location>
</feature>
<dbReference type="SUPFAM" id="SSF56281">
    <property type="entry name" value="Metallo-hydrolase/oxidoreductase"/>
    <property type="match status" value="1"/>
</dbReference>
<proteinExistence type="inferred from homology"/>
<dbReference type="Pfam" id="PF00753">
    <property type="entry name" value="Lactamase_B"/>
    <property type="match status" value="1"/>
</dbReference>
<evidence type="ECO:0000256" key="1">
    <source>
        <dbReference type="ARBA" id="ARBA00007749"/>
    </source>
</evidence>
<keyword evidence="7" id="KW-1185">Reference proteome</keyword>
<keyword evidence="3" id="KW-0378">Hydrolase</keyword>
<gene>
    <name evidence="6" type="ORF">GCM10023320_22990</name>
</gene>